<proteinExistence type="predicted"/>
<evidence type="ECO:0000313" key="3">
    <source>
        <dbReference type="RefSeq" id="XP_033584752.1"/>
    </source>
</evidence>
<accession>A0A6A6ZAC3</accession>
<evidence type="ECO:0008006" key="4">
    <source>
        <dbReference type="Google" id="ProtNLM"/>
    </source>
</evidence>
<gene>
    <name evidence="1 3" type="ORF">BDZ99DRAFT_432150</name>
</gene>
<dbReference type="RefSeq" id="XP_033584752.1">
    <property type="nucleotide sequence ID" value="XM_033717318.1"/>
</dbReference>
<name>A0A6A6ZAC3_9PEZI</name>
<dbReference type="OrthoDB" id="20872at2759"/>
<dbReference type="GeneID" id="54458211"/>
<reference evidence="1 3" key="1">
    <citation type="journal article" date="2020" name="Stud. Mycol.">
        <title>101 Dothideomycetes genomes: a test case for predicting lifestyles and emergence of pathogens.</title>
        <authorList>
            <person name="Haridas S."/>
            <person name="Albert R."/>
            <person name="Binder M."/>
            <person name="Bloem J."/>
            <person name="Labutti K."/>
            <person name="Salamov A."/>
            <person name="Andreopoulos B."/>
            <person name="Baker S."/>
            <person name="Barry K."/>
            <person name="Bills G."/>
            <person name="Bluhm B."/>
            <person name="Cannon C."/>
            <person name="Castanera R."/>
            <person name="Culley D."/>
            <person name="Daum C."/>
            <person name="Ezra D."/>
            <person name="Gonzalez J."/>
            <person name="Henrissat B."/>
            <person name="Kuo A."/>
            <person name="Liang C."/>
            <person name="Lipzen A."/>
            <person name="Lutzoni F."/>
            <person name="Magnuson J."/>
            <person name="Mondo S."/>
            <person name="Nolan M."/>
            <person name="Ohm R."/>
            <person name="Pangilinan J."/>
            <person name="Park H.-J."/>
            <person name="Ramirez L."/>
            <person name="Alfaro M."/>
            <person name="Sun H."/>
            <person name="Tritt A."/>
            <person name="Yoshinaga Y."/>
            <person name="Zwiers L.-H."/>
            <person name="Turgeon B."/>
            <person name="Goodwin S."/>
            <person name="Spatafora J."/>
            <person name="Crous P."/>
            <person name="Grigoriev I."/>
        </authorList>
    </citation>
    <scope>NUCLEOTIDE SEQUENCE</scope>
    <source>
        <strain evidence="1 3">CBS 304.34</strain>
    </source>
</reference>
<dbReference type="AlphaFoldDB" id="A0A6A6ZAC3"/>
<evidence type="ECO:0000313" key="2">
    <source>
        <dbReference type="Proteomes" id="UP000504636"/>
    </source>
</evidence>
<protein>
    <recommendedName>
        <fullName evidence="4">Fungal N-terminal domain-containing protein</fullName>
    </recommendedName>
</protein>
<reference evidence="3" key="2">
    <citation type="submission" date="2020-04" db="EMBL/GenBank/DDBJ databases">
        <authorList>
            <consortium name="NCBI Genome Project"/>
        </authorList>
    </citation>
    <scope>NUCLEOTIDE SEQUENCE</scope>
    <source>
        <strain evidence="3">CBS 304.34</strain>
    </source>
</reference>
<keyword evidence="2" id="KW-1185">Reference proteome</keyword>
<organism evidence="1">
    <name type="scientific">Mytilinidion resinicola</name>
    <dbReference type="NCBI Taxonomy" id="574789"/>
    <lineage>
        <taxon>Eukaryota</taxon>
        <taxon>Fungi</taxon>
        <taxon>Dikarya</taxon>
        <taxon>Ascomycota</taxon>
        <taxon>Pezizomycotina</taxon>
        <taxon>Dothideomycetes</taxon>
        <taxon>Pleosporomycetidae</taxon>
        <taxon>Mytilinidiales</taxon>
        <taxon>Mytilinidiaceae</taxon>
        <taxon>Mytilinidion</taxon>
    </lineage>
</organism>
<sequence>MDPLSAAASVLAVVETSSKVISLCRSYWKEVKDAENDIQRLLNEIETIHDLGQRIDSIQRSKDAGKFAAVIKFLSRNKTTEKCRKELEGLEIVLRKGCEKPSSRWVLSKFRKNWRWPLDKKDMEKVVGRMEKYGNVLQQALTIDVA</sequence>
<reference evidence="3" key="3">
    <citation type="submission" date="2025-04" db="UniProtKB">
        <authorList>
            <consortium name="RefSeq"/>
        </authorList>
    </citation>
    <scope>IDENTIFICATION</scope>
    <source>
        <strain evidence="3">CBS 304.34</strain>
    </source>
</reference>
<evidence type="ECO:0000313" key="1">
    <source>
        <dbReference type="EMBL" id="KAF2817788.1"/>
    </source>
</evidence>
<dbReference type="Proteomes" id="UP000504636">
    <property type="component" value="Unplaced"/>
</dbReference>
<dbReference type="EMBL" id="MU003692">
    <property type="protein sequence ID" value="KAF2817788.1"/>
    <property type="molecule type" value="Genomic_DNA"/>
</dbReference>